<name>A0A7J0BWJ8_9BACT</name>
<keyword evidence="3" id="KW-1185">Reference proteome</keyword>
<reference evidence="2 3" key="1">
    <citation type="submission" date="2020-05" db="EMBL/GenBank/DDBJ databases">
        <title>Draft genome sequence of Desulfovibrio psychrotolerans JS1T.</title>
        <authorList>
            <person name="Ueno A."/>
            <person name="Tamazawa S."/>
            <person name="Tamamura S."/>
            <person name="Murakami T."/>
            <person name="Kiyama T."/>
            <person name="Inomata H."/>
            <person name="Amano Y."/>
            <person name="Miyakawa K."/>
            <person name="Tamaki H."/>
            <person name="Naganuma T."/>
            <person name="Kaneko K."/>
        </authorList>
    </citation>
    <scope>NUCLEOTIDE SEQUENCE [LARGE SCALE GENOMIC DNA]</scope>
    <source>
        <strain evidence="2 3">JS1</strain>
    </source>
</reference>
<keyword evidence="1" id="KW-0472">Membrane</keyword>
<feature type="transmembrane region" description="Helical" evidence="1">
    <location>
        <begin position="66"/>
        <end position="84"/>
    </location>
</feature>
<evidence type="ECO:0000313" key="2">
    <source>
        <dbReference type="EMBL" id="GFM38090.1"/>
    </source>
</evidence>
<proteinExistence type="predicted"/>
<protein>
    <recommendedName>
        <fullName evidence="4">Branched-chain amino acid ABC transporter</fullName>
    </recommendedName>
</protein>
<keyword evidence="1" id="KW-0812">Transmembrane</keyword>
<dbReference type="Proteomes" id="UP000503820">
    <property type="component" value="Unassembled WGS sequence"/>
</dbReference>
<dbReference type="RefSeq" id="WP_174410720.1">
    <property type="nucleotide sequence ID" value="NZ_BLVP01000035.1"/>
</dbReference>
<keyword evidence="1" id="KW-1133">Transmembrane helix</keyword>
<dbReference type="Pfam" id="PF05437">
    <property type="entry name" value="AzlD"/>
    <property type="match status" value="1"/>
</dbReference>
<dbReference type="InterPro" id="IPR008407">
    <property type="entry name" value="Brnchd-chn_aa_trnsp_AzlD"/>
</dbReference>
<organism evidence="2 3">
    <name type="scientific">Desulfovibrio psychrotolerans</name>
    <dbReference type="NCBI Taxonomy" id="415242"/>
    <lineage>
        <taxon>Bacteria</taxon>
        <taxon>Pseudomonadati</taxon>
        <taxon>Thermodesulfobacteriota</taxon>
        <taxon>Desulfovibrionia</taxon>
        <taxon>Desulfovibrionales</taxon>
        <taxon>Desulfovibrionaceae</taxon>
        <taxon>Desulfovibrio</taxon>
    </lineage>
</organism>
<feature type="transmembrane region" description="Helical" evidence="1">
    <location>
        <begin position="42"/>
        <end position="60"/>
    </location>
</feature>
<feature type="transmembrane region" description="Helical" evidence="1">
    <location>
        <begin position="91"/>
        <end position="109"/>
    </location>
</feature>
<sequence length="111" mass="11860">MQYSDALVLLIIAGMAVVTYLPRVLPIWALSSRELPPVAVRWLGYVPTAILSALLAPALLVQDGAVALNTGNLSLLAAVPTFLVAWRTRSFFGTVAVGMVCVAAGRYFGWQ</sequence>
<evidence type="ECO:0000313" key="3">
    <source>
        <dbReference type="Proteomes" id="UP000503820"/>
    </source>
</evidence>
<evidence type="ECO:0000256" key="1">
    <source>
        <dbReference type="SAM" id="Phobius"/>
    </source>
</evidence>
<comment type="caution">
    <text evidence="2">The sequence shown here is derived from an EMBL/GenBank/DDBJ whole genome shotgun (WGS) entry which is preliminary data.</text>
</comment>
<accession>A0A7J0BWJ8</accession>
<evidence type="ECO:0008006" key="4">
    <source>
        <dbReference type="Google" id="ProtNLM"/>
    </source>
</evidence>
<feature type="transmembrane region" description="Helical" evidence="1">
    <location>
        <begin position="6"/>
        <end position="30"/>
    </location>
</feature>
<dbReference type="EMBL" id="BLVP01000035">
    <property type="protein sequence ID" value="GFM38090.1"/>
    <property type="molecule type" value="Genomic_DNA"/>
</dbReference>
<dbReference type="AlphaFoldDB" id="A0A7J0BWJ8"/>
<gene>
    <name evidence="2" type="ORF">DSM19430T_27740</name>
</gene>